<gene>
    <name evidence="7" type="ORF">FisN_4Lh478</name>
</gene>
<feature type="transmembrane region" description="Helical" evidence="6">
    <location>
        <begin position="141"/>
        <end position="165"/>
    </location>
</feature>
<keyword evidence="8" id="KW-1185">Reference proteome</keyword>
<name>A0A1Z5KDV4_FISSO</name>
<evidence type="ECO:0000256" key="6">
    <source>
        <dbReference type="SAM" id="Phobius"/>
    </source>
</evidence>
<feature type="transmembrane region" description="Helical" evidence="6">
    <location>
        <begin position="395"/>
        <end position="414"/>
    </location>
</feature>
<dbReference type="OrthoDB" id="422206at2759"/>
<keyword evidence="7" id="KW-0675">Receptor</keyword>
<dbReference type="InterPro" id="IPR049680">
    <property type="entry name" value="FLVCR1-2_SLC49-like"/>
</dbReference>
<dbReference type="GO" id="GO:0022857">
    <property type="term" value="F:transmembrane transporter activity"/>
    <property type="evidence" value="ECO:0007669"/>
    <property type="project" value="InterPro"/>
</dbReference>
<dbReference type="SUPFAM" id="SSF103473">
    <property type="entry name" value="MFS general substrate transporter"/>
    <property type="match status" value="1"/>
</dbReference>
<feature type="transmembrane region" description="Helical" evidence="6">
    <location>
        <begin position="364"/>
        <end position="383"/>
    </location>
</feature>
<dbReference type="Proteomes" id="UP000198406">
    <property type="component" value="Unassembled WGS sequence"/>
</dbReference>
<dbReference type="InParanoid" id="A0A1Z5KDV4"/>
<feature type="transmembrane region" description="Helical" evidence="6">
    <location>
        <begin position="89"/>
        <end position="109"/>
    </location>
</feature>
<dbReference type="PANTHER" id="PTHR10924">
    <property type="entry name" value="MAJOR FACILITATOR SUPERFAMILY PROTEIN-RELATED"/>
    <property type="match status" value="1"/>
</dbReference>
<organism evidence="7 8">
    <name type="scientific">Fistulifera solaris</name>
    <name type="common">Oleaginous diatom</name>
    <dbReference type="NCBI Taxonomy" id="1519565"/>
    <lineage>
        <taxon>Eukaryota</taxon>
        <taxon>Sar</taxon>
        <taxon>Stramenopiles</taxon>
        <taxon>Ochrophyta</taxon>
        <taxon>Bacillariophyta</taxon>
        <taxon>Bacillariophyceae</taxon>
        <taxon>Bacillariophycidae</taxon>
        <taxon>Naviculales</taxon>
        <taxon>Naviculaceae</taxon>
        <taxon>Fistulifera</taxon>
    </lineage>
</organism>
<evidence type="ECO:0000313" key="8">
    <source>
        <dbReference type="Proteomes" id="UP000198406"/>
    </source>
</evidence>
<dbReference type="Pfam" id="PF07690">
    <property type="entry name" value="MFS_1"/>
    <property type="match status" value="1"/>
</dbReference>
<sequence length="486" mass="52698">MTGETTQIGDMAALHQHSKKDDTESLVQRDESTAESSNPSKMTVHTDRWRVLFSFAVLSMSSAWIWITWSPIVRPAAAFWNVPLGQVDALAGIYLYVYVPCSFLSLYLVVNCLGLYNGLLVGALFNVMGAMIRWACLRSYQMVYIGTLLCAVAQTFTLSTPPLIAARWFGNSERATATGLGVLANQLGTAIGLGATIVVEFGATKDETSPFLLDASKLRAYLGLQAAVAMTALFLISVFGSEEPPATHDDGLETHQTEPTQTEQSLLVSSQSSQEKSIRLNNRPKYIESVGRVFTSVNNIAYVLSFGMAVGVFYTIPAFISQMTPLSWSPRSNGWLGVFYQVFGAYASFQTGRIVDVSQQHRRVCLTLLSVASVSLVALFVAQTLLEAETWEKNAVVFILISLVGSSLAAWNSVGLELGTGIYHPANEAAVGGVLEAAAELFGFLWVLLGGQLIETPIMFLALLAGVISVAGMILFQLDTRMKRPL</sequence>
<feature type="transmembrane region" description="Helical" evidence="6">
    <location>
        <begin position="218"/>
        <end position="239"/>
    </location>
</feature>
<evidence type="ECO:0000256" key="5">
    <source>
        <dbReference type="SAM" id="MobiDB-lite"/>
    </source>
</evidence>
<feature type="transmembrane region" description="Helical" evidence="6">
    <location>
        <begin position="300"/>
        <end position="320"/>
    </location>
</feature>
<feature type="transmembrane region" description="Helical" evidence="6">
    <location>
        <begin position="51"/>
        <end position="69"/>
    </location>
</feature>
<keyword evidence="3 6" id="KW-1133">Transmembrane helix</keyword>
<evidence type="ECO:0000256" key="1">
    <source>
        <dbReference type="ARBA" id="ARBA00004141"/>
    </source>
</evidence>
<feature type="transmembrane region" description="Helical" evidence="6">
    <location>
        <begin position="426"/>
        <end position="446"/>
    </location>
</feature>
<evidence type="ECO:0000256" key="4">
    <source>
        <dbReference type="ARBA" id="ARBA00023136"/>
    </source>
</evidence>
<evidence type="ECO:0000256" key="2">
    <source>
        <dbReference type="ARBA" id="ARBA00022692"/>
    </source>
</evidence>
<feature type="compositionally biased region" description="Basic and acidic residues" evidence="5">
    <location>
        <begin position="19"/>
        <end position="32"/>
    </location>
</feature>
<feature type="compositionally biased region" description="Basic and acidic residues" evidence="5">
    <location>
        <begin position="246"/>
        <end position="256"/>
    </location>
</feature>
<dbReference type="EMBL" id="BDSP01000207">
    <property type="protein sequence ID" value="GAX24356.1"/>
    <property type="molecule type" value="Genomic_DNA"/>
</dbReference>
<feature type="transmembrane region" description="Helical" evidence="6">
    <location>
        <begin position="177"/>
        <end position="198"/>
    </location>
</feature>
<proteinExistence type="predicted"/>
<comment type="subcellular location">
    <subcellularLocation>
        <location evidence="1">Membrane</location>
        <topology evidence="1">Multi-pass membrane protein</topology>
    </subcellularLocation>
</comment>
<dbReference type="Gene3D" id="1.20.1250.20">
    <property type="entry name" value="MFS general substrate transporter like domains"/>
    <property type="match status" value="1"/>
</dbReference>
<evidence type="ECO:0000313" key="7">
    <source>
        <dbReference type="EMBL" id="GAX24356.1"/>
    </source>
</evidence>
<comment type="caution">
    <text evidence="7">The sequence shown here is derived from an EMBL/GenBank/DDBJ whole genome shotgun (WGS) entry which is preliminary data.</text>
</comment>
<protein>
    <submittedName>
        <fullName evidence="7">MFS transporter, FLVCR family, feline leukemia virus subgroup C receptor-related protein</fullName>
    </submittedName>
</protein>
<feature type="transmembrane region" description="Helical" evidence="6">
    <location>
        <begin position="116"/>
        <end position="135"/>
    </location>
</feature>
<accession>A0A1Z5KDV4</accession>
<dbReference type="AlphaFoldDB" id="A0A1Z5KDV4"/>
<dbReference type="InterPro" id="IPR011701">
    <property type="entry name" value="MFS"/>
</dbReference>
<feature type="transmembrane region" description="Helical" evidence="6">
    <location>
        <begin position="332"/>
        <end position="352"/>
    </location>
</feature>
<evidence type="ECO:0000256" key="3">
    <source>
        <dbReference type="ARBA" id="ARBA00022989"/>
    </source>
</evidence>
<reference evidence="7 8" key="1">
    <citation type="journal article" date="2015" name="Plant Cell">
        <title>Oil accumulation by the oleaginous diatom Fistulifera solaris as revealed by the genome and transcriptome.</title>
        <authorList>
            <person name="Tanaka T."/>
            <person name="Maeda Y."/>
            <person name="Veluchamy A."/>
            <person name="Tanaka M."/>
            <person name="Abida H."/>
            <person name="Marechal E."/>
            <person name="Bowler C."/>
            <person name="Muto M."/>
            <person name="Sunaga Y."/>
            <person name="Tanaka M."/>
            <person name="Yoshino T."/>
            <person name="Taniguchi T."/>
            <person name="Fukuda Y."/>
            <person name="Nemoto M."/>
            <person name="Matsumoto M."/>
            <person name="Wong P.S."/>
            <person name="Aburatani S."/>
            <person name="Fujibuchi W."/>
        </authorList>
    </citation>
    <scope>NUCLEOTIDE SEQUENCE [LARGE SCALE GENOMIC DNA]</scope>
    <source>
        <strain evidence="7 8">JPCC DA0580</strain>
    </source>
</reference>
<feature type="region of interest" description="Disordered" evidence="5">
    <location>
        <begin position="1"/>
        <end position="41"/>
    </location>
</feature>
<dbReference type="PANTHER" id="PTHR10924:SF6">
    <property type="entry name" value="SOLUTE CARRIER FAMILY 49 MEMBER A3"/>
    <property type="match status" value="1"/>
</dbReference>
<keyword evidence="4 6" id="KW-0472">Membrane</keyword>
<dbReference type="InterPro" id="IPR036259">
    <property type="entry name" value="MFS_trans_sf"/>
</dbReference>
<feature type="region of interest" description="Disordered" evidence="5">
    <location>
        <begin position="246"/>
        <end position="277"/>
    </location>
</feature>
<feature type="compositionally biased region" description="Low complexity" evidence="5">
    <location>
        <begin position="257"/>
        <end position="275"/>
    </location>
</feature>
<keyword evidence="2 6" id="KW-0812">Transmembrane</keyword>
<feature type="transmembrane region" description="Helical" evidence="6">
    <location>
        <begin position="458"/>
        <end position="478"/>
    </location>
</feature>
<dbReference type="GO" id="GO:0016020">
    <property type="term" value="C:membrane"/>
    <property type="evidence" value="ECO:0007669"/>
    <property type="project" value="UniProtKB-SubCell"/>
</dbReference>